<dbReference type="InterPro" id="IPR050789">
    <property type="entry name" value="Diverse_Enzym_Activities"/>
</dbReference>
<dbReference type="PANTHER" id="PTHR43283:SF3">
    <property type="entry name" value="BETA-LACTAMASE FAMILY PROTEIN (AFU_ORTHOLOGUE AFUA_5G07500)"/>
    <property type="match status" value="1"/>
</dbReference>
<evidence type="ECO:0000259" key="2">
    <source>
        <dbReference type="Pfam" id="PF00144"/>
    </source>
</evidence>
<sequence>MSITRKGLLVGLLASAAIIAGPAFAEVKLANPADVGMSKEGLAALDKSFHGLVDDGRLAGVTTLVARHGKVVHFDAYGVQDIATGAPMKRDTIFRIASMTKPVTGVAMMILYEEGKWKLDDPVAKYIPEFADLKVKGPDGTLVPQTHPMTMAELMSHTAGFDVSGGYAPDVTDRNQPLQAMIDKLGKLPLAVQPGADWRYGPSVNIQGYIVEKLSGQPLDVFFQQRIFAPLKMTDTGFAVPAADVSRVSAIHSYDAAKKLIVPPNPVDPSVKPALLSGSGGLLSTTEDYWRFSQMLLNNGELDGARILKPETVKLMRKNVLKDGVLVDLYGPSMQGVGFGMDFAVILDPAKAETPQGKDSYYWGGAFGTWFWIDPTNDLVFVGMIQNLNGSIPGRDTPEVRSISYPLVYGALTDAGKQDAQ</sequence>
<dbReference type="InterPro" id="IPR012338">
    <property type="entry name" value="Beta-lactam/transpept-like"/>
</dbReference>
<keyword evidence="1" id="KW-0732">Signal</keyword>
<protein>
    <submittedName>
        <fullName evidence="3">CubicO group peptidase (Beta-lactamase class C family)</fullName>
    </submittedName>
</protein>
<reference evidence="3 4" key="1">
    <citation type="submission" date="2020-08" db="EMBL/GenBank/DDBJ databases">
        <title>Genomic Encyclopedia of Type Strains, Phase IV (KMG-IV): sequencing the most valuable type-strain genomes for metagenomic binning, comparative biology and taxonomic classification.</title>
        <authorList>
            <person name="Goeker M."/>
        </authorList>
    </citation>
    <scope>NUCLEOTIDE SEQUENCE [LARGE SCALE GENOMIC DNA]</scope>
    <source>
        <strain evidence="3 4">DSM 21793</strain>
    </source>
</reference>
<dbReference type="Pfam" id="PF00144">
    <property type="entry name" value="Beta-lactamase"/>
    <property type="match status" value="1"/>
</dbReference>
<comment type="caution">
    <text evidence="3">The sequence shown here is derived from an EMBL/GenBank/DDBJ whole genome shotgun (WGS) entry which is preliminary data.</text>
</comment>
<feature type="signal peptide" evidence="1">
    <location>
        <begin position="1"/>
        <end position="25"/>
    </location>
</feature>
<dbReference type="Gene3D" id="3.40.710.10">
    <property type="entry name" value="DD-peptidase/beta-lactamase superfamily"/>
    <property type="match status" value="1"/>
</dbReference>
<dbReference type="SUPFAM" id="SSF56601">
    <property type="entry name" value="beta-lactamase/transpeptidase-like"/>
    <property type="match status" value="1"/>
</dbReference>
<feature type="domain" description="Beta-lactamase-related" evidence="2">
    <location>
        <begin position="46"/>
        <end position="389"/>
    </location>
</feature>
<evidence type="ECO:0000256" key="1">
    <source>
        <dbReference type="SAM" id="SignalP"/>
    </source>
</evidence>
<dbReference type="Proteomes" id="UP000530564">
    <property type="component" value="Unassembled WGS sequence"/>
</dbReference>
<evidence type="ECO:0000313" key="3">
    <source>
        <dbReference type="EMBL" id="MBB3890118.1"/>
    </source>
</evidence>
<gene>
    <name evidence="3" type="ORF">GGQ61_000815</name>
</gene>
<proteinExistence type="predicted"/>
<organism evidence="3 4">
    <name type="scientific">Phenylobacterium haematophilum</name>
    <dbReference type="NCBI Taxonomy" id="98513"/>
    <lineage>
        <taxon>Bacteria</taxon>
        <taxon>Pseudomonadati</taxon>
        <taxon>Pseudomonadota</taxon>
        <taxon>Alphaproteobacteria</taxon>
        <taxon>Caulobacterales</taxon>
        <taxon>Caulobacteraceae</taxon>
        <taxon>Phenylobacterium</taxon>
    </lineage>
</organism>
<accession>A0A839ZVN7</accession>
<keyword evidence="4" id="KW-1185">Reference proteome</keyword>
<name>A0A839ZVN7_9CAUL</name>
<dbReference type="PANTHER" id="PTHR43283">
    <property type="entry name" value="BETA-LACTAMASE-RELATED"/>
    <property type="match status" value="1"/>
</dbReference>
<dbReference type="AlphaFoldDB" id="A0A839ZVN7"/>
<feature type="chain" id="PRO_5032445784" evidence="1">
    <location>
        <begin position="26"/>
        <end position="421"/>
    </location>
</feature>
<evidence type="ECO:0000313" key="4">
    <source>
        <dbReference type="Proteomes" id="UP000530564"/>
    </source>
</evidence>
<dbReference type="RefSeq" id="WP_183769984.1">
    <property type="nucleotide sequence ID" value="NZ_JACIDK010000001.1"/>
</dbReference>
<dbReference type="EMBL" id="JACIDK010000001">
    <property type="protein sequence ID" value="MBB3890118.1"/>
    <property type="molecule type" value="Genomic_DNA"/>
</dbReference>
<dbReference type="InterPro" id="IPR001466">
    <property type="entry name" value="Beta-lactam-related"/>
</dbReference>